<dbReference type="EC" id="3.2.1.-" evidence="5"/>
<feature type="non-terminal residue" evidence="5">
    <location>
        <position position="1"/>
    </location>
</feature>
<protein>
    <submittedName>
        <fullName evidence="5">Protein containing Glycoside hydrolase, family 5 domain protein</fullName>
        <ecNumber evidence="5">3.2.1.-</ecNumber>
    </submittedName>
</protein>
<evidence type="ECO:0000256" key="4">
    <source>
        <dbReference type="SAM" id="MobiDB-lite"/>
    </source>
</evidence>
<dbReference type="GO" id="GO:0030245">
    <property type="term" value="P:cellulose catabolic process"/>
    <property type="evidence" value="ECO:0007669"/>
    <property type="project" value="UniProtKB-KW"/>
</dbReference>
<dbReference type="SUPFAM" id="SSF51445">
    <property type="entry name" value="(Trans)glycosidases"/>
    <property type="match status" value="1"/>
</dbReference>
<name>K1TSA7_9ZZZZ</name>
<evidence type="ECO:0000256" key="3">
    <source>
        <dbReference type="ARBA" id="ARBA00023326"/>
    </source>
</evidence>
<dbReference type="Gene3D" id="3.20.20.80">
    <property type="entry name" value="Glycosidases"/>
    <property type="match status" value="1"/>
</dbReference>
<keyword evidence="5" id="KW-0326">Glycosidase</keyword>
<comment type="caution">
    <text evidence="5">The sequence shown here is derived from an EMBL/GenBank/DDBJ whole genome shotgun (WGS) entry which is preliminary data.</text>
</comment>
<feature type="compositionally biased region" description="Low complexity" evidence="4">
    <location>
        <begin position="30"/>
        <end position="44"/>
    </location>
</feature>
<reference evidence="5" key="1">
    <citation type="journal article" date="2013" name="Environ. Microbiol.">
        <title>Microbiota from the distal guts of lean and obese adolescents exhibit partial functional redundancy besides clear differences in community structure.</title>
        <authorList>
            <person name="Ferrer M."/>
            <person name="Ruiz A."/>
            <person name="Lanza F."/>
            <person name="Haange S.B."/>
            <person name="Oberbach A."/>
            <person name="Till H."/>
            <person name="Bargiela R."/>
            <person name="Campoy C."/>
            <person name="Segura M.T."/>
            <person name="Richter M."/>
            <person name="von Bergen M."/>
            <person name="Seifert J."/>
            <person name="Suarez A."/>
        </authorList>
    </citation>
    <scope>NUCLEOTIDE SEQUENCE</scope>
</reference>
<dbReference type="AlphaFoldDB" id="K1TSA7"/>
<evidence type="ECO:0000256" key="2">
    <source>
        <dbReference type="ARBA" id="ARBA00023277"/>
    </source>
</evidence>
<dbReference type="PANTHER" id="PTHR35923:SF2">
    <property type="entry name" value="ENDOGLUCANASE"/>
    <property type="match status" value="1"/>
</dbReference>
<accession>K1TSA7</accession>
<dbReference type="EMBL" id="AJWY01008054">
    <property type="protein sequence ID" value="EKC62276.1"/>
    <property type="molecule type" value="Genomic_DNA"/>
</dbReference>
<dbReference type="GO" id="GO:0016798">
    <property type="term" value="F:hydrolase activity, acting on glycosyl bonds"/>
    <property type="evidence" value="ECO:0007669"/>
    <property type="project" value="UniProtKB-KW"/>
</dbReference>
<feature type="non-terminal residue" evidence="5">
    <location>
        <position position="168"/>
    </location>
</feature>
<sequence length="168" mass="17654">TGGEAAFGFQISGSKDAVDTSSVSCSGTAGVSQQQNGNSQQSGNTGEAIVNTGAKDVPAPTTDDWLSVKGNKIIDSSGKEVWLTGCNWFGYNTGTNCFDGLWACDLNSSLASIADHGFNLLRIPISTELINNWADGEYPEANYNKASNSYLDDRCVVAPAKKLANFGI</sequence>
<keyword evidence="5" id="KW-0378">Hydrolase</keyword>
<keyword evidence="1" id="KW-0136">Cellulose degradation</keyword>
<evidence type="ECO:0000313" key="5">
    <source>
        <dbReference type="EMBL" id="EKC62276.1"/>
    </source>
</evidence>
<keyword evidence="2" id="KW-0119">Carbohydrate metabolism</keyword>
<proteinExistence type="predicted"/>
<feature type="region of interest" description="Disordered" evidence="4">
    <location>
        <begin position="29"/>
        <end position="56"/>
    </location>
</feature>
<dbReference type="PANTHER" id="PTHR35923">
    <property type="entry name" value="MAJOR EXTRACELLULAR ENDOGLUCANASE"/>
    <property type="match status" value="1"/>
</dbReference>
<keyword evidence="3" id="KW-0624">Polysaccharide degradation</keyword>
<dbReference type="InterPro" id="IPR017853">
    <property type="entry name" value="GH"/>
</dbReference>
<organism evidence="5">
    <name type="scientific">human gut metagenome</name>
    <dbReference type="NCBI Taxonomy" id="408170"/>
    <lineage>
        <taxon>unclassified sequences</taxon>
        <taxon>metagenomes</taxon>
        <taxon>organismal metagenomes</taxon>
    </lineage>
</organism>
<gene>
    <name evidence="5" type="ORF">LEA_11924</name>
</gene>
<evidence type="ECO:0000256" key="1">
    <source>
        <dbReference type="ARBA" id="ARBA00023001"/>
    </source>
</evidence>